<evidence type="ECO:0000313" key="2">
    <source>
        <dbReference type="EMBL" id="AFL80197.1"/>
    </source>
</evidence>
<dbReference type="eggNOG" id="ENOG50327YH">
    <property type="taxonomic scope" value="Bacteria"/>
</dbReference>
<dbReference type="RefSeq" id="WP_014781455.1">
    <property type="nucleotide sequence ID" value="NC_018013.1"/>
</dbReference>
<accession>I3YT79</accession>
<keyword evidence="1" id="KW-1133">Transmembrane helix</keyword>
<dbReference type="STRING" id="746697.Aeqsu_0689"/>
<dbReference type="HOGENOM" id="CLU_600830_0_0_10"/>
<feature type="transmembrane region" description="Helical" evidence="1">
    <location>
        <begin position="69"/>
        <end position="89"/>
    </location>
</feature>
<feature type="transmembrane region" description="Helical" evidence="1">
    <location>
        <begin position="20"/>
        <end position="45"/>
    </location>
</feature>
<keyword evidence="3" id="KW-1185">Reference proteome</keyword>
<dbReference type="EMBL" id="CP003280">
    <property type="protein sequence ID" value="AFL80197.1"/>
    <property type="molecule type" value="Genomic_DNA"/>
</dbReference>
<dbReference type="AlphaFoldDB" id="I3YT79"/>
<protein>
    <submittedName>
        <fullName evidence="2">Uncharacterized protein</fullName>
    </submittedName>
</protein>
<reference evidence="2 3" key="1">
    <citation type="submission" date="2012-06" db="EMBL/GenBank/DDBJ databases">
        <title>The complete genome of Aequorivita sublithincola DSM 14238.</title>
        <authorList>
            <consortium name="US DOE Joint Genome Institute (JGI-PGF)"/>
            <person name="Lucas S."/>
            <person name="Copeland A."/>
            <person name="Lapidus A."/>
            <person name="Goodwin L."/>
            <person name="Pitluck S."/>
            <person name="Peters L."/>
            <person name="Munk A.C.C."/>
            <person name="Kyrpides N."/>
            <person name="Mavromatis K."/>
            <person name="Pagani I."/>
            <person name="Ivanova N."/>
            <person name="Ovchinnikova G."/>
            <person name="Zeytun A."/>
            <person name="Detter J.C."/>
            <person name="Han C."/>
            <person name="Land M."/>
            <person name="Hauser L."/>
            <person name="Markowitz V."/>
            <person name="Cheng J.-F."/>
            <person name="Hugenholtz P."/>
            <person name="Woyke T."/>
            <person name="Wu D."/>
            <person name="Tindall B."/>
            <person name="Faehnrich R."/>
            <person name="Brambilla E."/>
            <person name="Klenk H.-P."/>
            <person name="Eisen J.A."/>
        </authorList>
    </citation>
    <scope>NUCLEOTIDE SEQUENCE [LARGE SCALE GENOMIC DNA]</scope>
    <source>
        <strain evidence="3">DSM 14238 / LMG 21431 / ACAM 643 / 9-3</strain>
    </source>
</reference>
<sequence>MLQKGFLRNRNKLNISKKRFWFSCLLGIGASFSFYAFLCFIRYSFGMLDFGTSNYALVTKPVERYWENFNFAIISLALGNALFLLNLFRKPDNNPVPSNVRLAIINDQRFLQFNFSYLFLKLGFMVALISVFVETRISEVKFILIFIAIVIFLEGWKSIIKYFKKMAYRPLLINFFIISIFSFCFAVTSIFPYKKVEASMLSSNPYVDLPVSDFVDDAYTNFANNKLKIYEEKNQLFFDFDGIKLENFSQLEDVLEKDIADLLYRNRFSIVLLMPEDISVDNLVRLENLLRGLGYRLIRYITKNNDENLVSRFDNRGLVKELHFINTPDSVSKISLPPEQKDSLISKTIQVYLGENEYLFGNKKIKKNELVEYFIKHIDSATQFNYVFNNSNTYQSYITLLASQKQAIQDLRYNDQRVELKFGENFRPVNRKEYEKDRERLFNKYPLLVTETYTE</sequence>
<dbReference type="OrthoDB" id="1437277at2"/>
<name>I3YT79_AEQSU</name>
<dbReference type="KEGG" id="asl:Aeqsu_0689"/>
<evidence type="ECO:0000313" key="3">
    <source>
        <dbReference type="Proteomes" id="UP000006049"/>
    </source>
</evidence>
<feature type="transmembrane region" description="Helical" evidence="1">
    <location>
        <begin position="139"/>
        <end position="159"/>
    </location>
</feature>
<keyword evidence="1" id="KW-0472">Membrane</keyword>
<evidence type="ECO:0000256" key="1">
    <source>
        <dbReference type="SAM" id="Phobius"/>
    </source>
</evidence>
<dbReference type="Proteomes" id="UP000006049">
    <property type="component" value="Chromosome"/>
</dbReference>
<feature type="transmembrane region" description="Helical" evidence="1">
    <location>
        <begin position="110"/>
        <end position="133"/>
    </location>
</feature>
<keyword evidence="1" id="KW-0812">Transmembrane</keyword>
<proteinExistence type="predicted"/>
<feature type="transmembrane region" description="Helical" evidence="1">
    <location>
        <begin position="171"/>
        <end position="193"/>
    </location>
</feature>
<gene>
    <name evidence="2" type="ordered locus">Aeqsu_0689</name>
</gene>
<organism evidence="2 3">
    <name type="scientific">Aequorivita sublithincola (strain DSM 14238 / LMG 21431 / ACAM 643 / 9-3)</name>
    <dbReference type="NCBI Taxonomy" id="746697"/>
    <lineage>
        <taxon>Bacteria</taxon>
        <taxon>Pseudomonadati</taxon>
        <taxon>Bacteroidota</taxon>
        <taxon>Flavobacteriia</taxon>
        <taxon>Flavobacteriales</taxon>
        <taxon>Flavobacteriaceae</taxon>
        <taxon>Aequorivita</taxon>
    </lineage>
</organism>